<evidence type="ECO:0000256" key="6">
    <source>
        <dbReference type="ARBA" id="ARBA00015655"/>
    </source>
</evidence>
<dbReference type="PANTHER" id="PTHR43692">
    <property type="entry name" value="UDP-N-ACETYLMURAMOYLALANINE--D-GLUTAMATE LIGASE"/>
    <property type="match status" value="1"/>
</dbReference>
<dbReference type="Gene3D" id="3.90.190.20">
    <property type="entry name" value="Mur ligase, C-terminal domain"/>
    <property type="match status" value="1"/>
</dbReference>
<dbReference type="InterPro" id="IPR036615">
    <property type="entry name" value="Mur_ligase_C_dom_sf"/>
</dbReference>
<organism evidence="21 22">
    <name type="scientific">Caldicellulosiruptor changbaiensis</name>
    <dbReference type="NCBI Taxonomy" id="1222016"/>
    <lineage>
        <taxon>Bacteria</taxon>
        <taxon>Bacillati</taxon>
        <taxon>Bacillota</taxon>
        <taxon>Bacillota incertae sedis</taxon>
        <taxon>Caldicellulosiruptorales</taxon>
        <taxon>Caldicellulosiruptoraceae</taxon>
        <taxon>Caldicellulosiruptor</taxon>
    </lineage>
</organism>
<evidence type="ECO:0000256" key="1">
    <source>
        <dbReference type="ARBA" id="ARBA00002734"/>
    </source>
</evidence>
<dbReference type="PANTHER" id="PTHR43692:SF1">
    <property type="entry name" value="UDP-N-ACETYLMURAMOYLALANINE--D-GLUTAMATE LIGASE"/>
    <property type="match status" value="1"/>
</dbReference>
<dbReference type="RefSeq" id="WP_127352358.1">
    <property type="nucleotide sequence ID" value="NZ_CP034791.1"/>
</dbReference>
<evidence type="ECO:0000256" key="10">
    <source>
        <dbReference type="ARBA" id="ARBA00022840"/>
    </source>
</evidence>
<dbReference type="Pfam" id="PF02875">
    <property type="entry name" value="Mur_ligase_C"/>
    <property type="match status" value="1"/>
</dbReference>
<dbReference type="InterPro" id="IPR005762">
    <property type="entry name" value="MurD"/>
</dbReference>
<dbReference type="Gene3D" id="3.40.1190.10">
    <property type="entry name" value="Mur-like, catalytic domain"/>
    <property type="match status" value="1"/>
</dbReference>
<feature type="binding site" evidence="17">
    <location>
        <begin position="117"/>
        <end position="123"/>
    </location>
    <ligand>
        <name>ATP</name>
        <dbReference type="ChEBI" id="CHEBI:30616"/>
    </ligand>
</feature>
<comment type="pathway">
    <text evidence="3 17 18">Cell wall biogenesis; peptidoglycan biosynthesis.</text>
</comment>
<keyword evidence="17 18" id="KW-0131">Cell cycle</keyword>
<dbReference type="Proteomes" id="UP000282930">
    <property type="component" value="Chromosome"/>
</dbReference>
<dbReference type="InterPro" id="IPR004101">
    <property type="entry name" value="Mur_ligase_C"/>
</dbReference>
<keyword evidence="7 17" id="KW-0963">Cytoplasm</keyword>
<protein>
    <recommendedName>
        <fullName evidence="6 17">UDP-N-acetylmuramoylalanine--D-glutamate ligase</fullName>
        <ecNumber evidence="5 17">6.3.2.9</ecNumber>
    </recommendedName>
    <alternativeName>
        <fullName evidence="15 17">D-glutamic acid-adding enzyme</fullName>
    </alternativeName>
    <alternativeName>
        <fullName evidence="14 17">UDP-N-acetylmuramoyl-L-alanyl-D-glutamate synthetase</fullName>
    </alternativeName>
</protein>
<keyword evidence="17 18" id="KW-0132">Cell division</keyword>
<dbReference type="SUPFAM" id="SSF53244">
    <property type="entry name" value="MurD-like peptide ligases, peptide-binding domain"/>
    <property type="match status" value="1"/>
</dbReference>
<evidence type="ECO:0000313" key="22">
    <source>
        <dbReference type="Proteomes" id="UP000282930"/>
    </source>
</evidence>
<dbReference type="InterPro" id="IPR013221">
    <property type="entry name" value="Mur_ligase_cen"/>
</dbReference>
<keyword evidence="9 17" id="KW-0547">Nucleotide-binding</keyword>
<dbReference type="EC" id="6.3.2.9" evidence="5 17"/>
<evidence type="ECO:0000256" key="5">
    <source>
        <dbReference type="ARBA" id="ARBA00012212"/>
    </source>
</evidence>
<evidence type="ECO:0000259" key="19">
    <source>
        <dbReference type="Pfam" id="PF02875"/>
    </source>
</evidence>
<dbReference type="Pfam" id="PF08245">
    <property type="entry name" value="Mur_ligase_M"/>
    <property type="match status" value="1"/>
</dbReference>
<dbReference type="SUPFAM" id="SSF53623">
    <property type="entry name" value="MurD-like peptide ligases, catalytic domain"/>
    <property type="match status" value="1"/>
</dbReference>
<keyword evidence="11 17" id="KW-0133">Cell shape</keyword>
<evidence type="ECO:0000256" key="18">
    <source>
        <dbReference type="RuleBase" id="RU003664"/>
    </source>
</evidence>
<evidence type="ECO:0000313" key="21">
    <source>
        <dbReference type="EMBL" id="AZT90995.1"/>
    </source>
</evidence>
<dbReference type="UniPathway" id="UPA00219"/>
<evidence type="ECO:0000256" key="11">
    <source>
        <dbReference type="ARBA" id="ARBA00022960"/>
    </source>
</evidence>
<dbReference type="GO" id="GO:0005524">
    <property type="term" value="F:ATP binding"/>
    <property type="evidence" value="ECO:0007669"/>
    <property type="project" value="UniProtKB-UniRule"/>
</dbReference>
<dbReference type="EMBL" id="CP034791">
    <property type="protein sequence ID" value="AZT90995.1"/>
    <property type="molecule type" value="Genomic_DNA"/>
</dbReference>
<evidence type="ECO:0000256" key="2">
    <source>
        <dbReference type="ARBA" id="ARBA00004496"/>
    </source>
</evidence>
<dbReference type="GO" id="GO:0008764">
    <property type="term" value="F:UDP-N-acetylmuramoylalanine-D-glutamate ligase activity"/>
    <property type="evidence" value="ECO:0007669"/>
    <property type="project" value="UniProtKB-UniRule"/>
</dbReference>
<evidence type="ECO:0000256" key="17">
    <source>
        <dbReference type="HAMAP-Rule" id="MF_00639"/>
    </source>
</evidence>
<dbReference type="HAMAP" id="MF_00639">
    <property type="entry name" value="MurD"/>
    <property type="match status" value="1"/>
</dbReference>
<reference evidence="21 22" key="1">
    <citation type="submission" date="2018-12" db="EMBL/GenBank/DDBJ databases">
        <title>Genome sequence from the cellulolytic species, Caldicellulosiruptor changbaiensis.</title>
        <authorList>
            <person name="Blumer-Schuette S.E."/>
            <person name="Mendoza C."/>
        </authorList>
    </citation>
    <scope>NUCLEOTIDE SEQUENCE [LARGE SCALE GENOMIC DNA]</scope>
    <source>
        <strain evidence="21 22">CBS-Z</strain>
    </source>
</reference>
<evidence type="ECO:0000256" key="4">
    <source>
        <dbReference type="ARBA" id="ARBA00010416"/>
    </source>
</evidence>
<evidence type="ECO:0000256" key="15">
    <source>
        <dbReference type="ARBA" id="ARBA00032324"/>
    </source>
</evidence>
<evidence type="ECO:0000256" key="8">
    <source>
        <dbReference type="ARBA" id="ARBA00022598"/>
    </source>
</evidence>
<comment type="subcellular location">
    <subcellularLocation>
        <location evidence="2 17 18">Cytoplasm</location>
    </subcellularLocation>
</comment>
<accession>A0A3T0D7B4</accession>
<comment type="function">
    <text evidence="1 17 18">Cell wall formation. Catalyzes the addition of glutamate to the nucleotide precursor UDP-N-acetylmuramoyl-L-alanine (UMA).</text>
</comment>
<keyword evidence="10 17" id="KW-0067">ATP-binding</keyword>
<keyword evidence="8 17" id="KW-0436">Ligase</keyword>
<dbReference type="GO" id="GO:0005737">
    <property type="term" value="C:cytoplasm"/>
    <property type="evidence" value="ECO:0007669"/>
    <property type="project" value="UniProtKB-SubCell"/>
</dbReference>
<sequence>MDLFGKKVLVIGMGKSGISSARFLKKHGAYVIAFDEKKEDEMKSQQKETIEKFANELYFNDLPDAVVDTSDMVVISPGVPLTKRYITLAHKRGIEVIGEIELAYRFCRSKNIVAITGTNGKTTTTTLVGEILKKAFDNVIVCGNIGFPFIDYIESSTDDAIFVIEISSFQLETIKYFKPKVACILNITPDHLNRHMNMENYIKAKMKIFENIDQEGYSVLNMDNSITRDLIGWAKGTVITFSKNKLETQNSVFVDGDFIYYNFSGKAKKVMRKDDIFMPGEHNLENALAAIGCVLPFKIEPSIIEKTLKEFKGVEHRIEFVREINGVRFYNDSKGTNTDASSKALNSFEAPIILIAGGYDKGESFEKFARLISQKVKKVFLLGQTKQKIADQLQKIGYLNFEFVEDLKEAVKKSFESAKEGDVVLLSPACASWDMFESYEQRGRLFKQYVNEL</sequence>
<gene>
    <name evidence="17" type="primary">murD</name>
    <name evidence="21" type="ORF">ELD05_10275</name>
</gene>
<dbReference type="InterPro" id="IPR036565">
    <property type="entry name" value="Mur-like_cat_sf"/>
</dbReference>
<evidence type="ECO:0000259" key="20">
    <source>
        <dbReference type="Pfam" id="PF08245"/>
    </source>
</evidence>
<evidence type="ECO:0000256" key="9">
    <source>
        <dbReference type="ARBA" id="ARBA00022741"/>
    </source>
</evidence>
<feature type="domain" description="Mur ligase central" evidence="20">
    <location>
        <begin position="115"/>
        <end position="293"/>
    </location>
</feature>
<keyword evidence="22" id="KW-1185">Reference proteome</keyword>
<evidence type="ECO:0000256" key="13">
    <source>
        <dbReference type="ARBA" id="ARBA00023316"/>
    </source>
</evidence>
<keyword evidence="13 17" id="KW-0961">Cell wall biogenesis/degradation</keyword>
<name>A0A3T0D7B4_9FIRM</name>
<dbReference type="GO" id="GO:0009252">
    <property type="term" value="P:peptidoglycan biosynthetic process"/>
    <property type="evidence" value="ECO:0007669"/>
    <property type="project" value="UniProtKB-UniRule"/>
</dbReference>
<dbReference type="NCBIfam" id="TIGR01087">
    <property type="entry name" value="murD"/>
    <property type="match status" value="1"/>
</dbReference>
<dbReference type="KEGG" id="ccha:ELD05_10275"/>
<dbReference type="Pfam" id="PF21799">
    <property type="entry name" value="MurD-like_N"/>
    <property type="match status" value="1"/>
</dbReference>
<dbReference type="GO" id="GO:0008360">
    <property type="term" value="P:regulation of cell shape"/>
    <property type="evidence" value="ECO:0007669"/>
    <property type="project" value="UniProtKB-KW"/>
</dbReference>
<dbReference type="GO" id="GO:0051301">
    <property type="term" value="P:cell division"/>
    <property type="evidence" value="ECO:0007669"/>
    <property type="project" value="UniProtKB-KW"/>
</dbReference>
<dbReference type="GO" id="GO:0071555">
    <property type="term" value="P:cell wall organization"/>
    <property type="evidence" value="ECO:0007669"/>
    <property type="project" value="UniProtKB-KW"/>
</dbReference>
<evidence type="ECO:0000256" key="3">
    <source>
        <dbReference type="ARBA" id="ARBA00004752"/>
    </source>
</evidence>
<evidence type="ECO:0000256" key="12">
    <source>
        <dbReference type="ARBA" id="ARBA00022984"/>
    </source>
</evidence>
<dbReference type="SUPFAM" id="SSF51984">
    <property type="entry name" value="MurCD N-terminal domain"/>
    <property type="match status" value="1"/>
</dbReference>
<comment type="catalytic activity">
    <reaction evidence="16 17 18">
        <text>UDP-N-acetyl-alpha-D-muramoyl-L-alanine + D-glutamate + ATP = UDP-N-acetyl-alpha-D-muramoyl-L-alanyl-D-glutamate + ADP + phosphate + H(+)</text>
        <dbReference type="Rhea" id="RHEA:16429"/>
        <dbReference type="ChEBI" id="CHEBI:15378"/>
        <dbReference type="ChEBI" id="CHEBI:29986"/>
        <dbReference type="ChEBI" id="CHEBI:30616"/>
        <dbReference type="ChEBI" id="CHEBI:43474"/>
        <dbReference type="ChEBI" id="CHEBI:83898"/>
        <dbReference type="ChEBI" id="CHEBI:83900"/>
        <dbReference type="ChEBI" id="CHEBI:456216"/>
        <dbReference type="EC" id="6.3.2.9"/>
    </reaction>
</comment>
<evidence type="ECO:0000256" key="14">
    <source>
        <dbReference type="ARBA" id="ARBA00030398"/>
    </source>
</evidence>
<keyword evidence="12 17" id="KW-0573">Peptidoglycan synthesis</keyword>
<proteinExistence type="inferred from homology"/>
<comment type="similarity">
    <text evidence="4 17">Belongs to the MurCDEF family.</text>
</comment>
<feature type="domain" description="Mur ligase C-terminal" evidence="19">
    <location>
        <begin position="316"/>
        <end position="430"/>
    </location>
</feature>
<evidence type="ECO:0000256" key="7">
    <source>
        <dbReference type="ARBA" id="ARBA00022490"/>
    </source>
</evidence>
<dbReference type="AlphaFoldDB" id="A0A3T0D7B4"/>
<dbReference type="Gene3D" id="3.40.50.720">
    <property type="entry name" value="NAD(P)-binding Rossmann-like Domain"/>
    <property type="match status" value="1"/>
</dbReference>
<evidence type="ECO:0000256" key="16">
    <source>
        <dbReference type="ARBA" id="ARBA00047632"/>
    </source>
</evidence>